<dbReference type="Proteomes" id="UP000030762">
    <property type="component" value="Unassembled WGS sequence"/>
</dbReference>
<dbReference type="InParanoid" id="T0QYB1"/>
<reference evidence="1 2" key="1">
    <citation type="submission" date="2012-04" db="EMBL/GenBank/DDBJ databases">
        <title>The Genome Sequence of Saprolegnia declina VS20.</title>
        <authorList>
            <consortium name="The Broad Institute Genome Sequencing Platform"/>
            <person name="Russ C."/>
            <person name="Nusbaum C."/>
            <person name="Tyler B."/>
            <person name="van West P."/>
            <person name="Dieguez-Uribeondo J."/>
            <person name="de Bruijn I."/>
            <person name="Tripathy S."/>
            <person name="Jiang R."/>
            <person name="Young S.K."/>
            <person name="Zeng Q."/>
            <person name="Gargeya S."/>
            <person name="Fitzgerald M."/>
            <person name="Haas B."/>
            <person name="Abouelleil A."/>
            <person name="Alvarado L."/>
            <person name="Arachchi H.M."/>
            <person name="Berlin A."/>
            <person name="Chapman S.B."/>
            <person name="Goldberg J."/>
            <person name="Griggs A."/>
            <person name="Gujja S."/>
            <person name="Hansen M."/>
            <person name="Howarth C."/>
            <person name="Imamovic A."/>
            <person name="Larimer J."/>
            <person name="McCowen C."/>
            <person name="Montmayeur A."/>
            <person name="Murphy C."/>
            <person name="Neiman D."/>
            <person name="Pearson M."/>
            <person name="Priest M."/>
            <person name="Roberts A."/>
            <person name="Saif S."/>
            <person name="Shea T."/>
            <person name="Sisk P."/>
            <person name="Sykes S."/>
            <person name="Wortman J."/>
            <person name="Nusbaum C."/>
            <person name="Birren B."/>
        </authorList>
    </citation>
    <scope>NUCLEOTIDE SEQUENCE [LARGE SCALE GENOMIC DNA]</scope>
    <source>
        <strain evidence="1 2">VS20</strain>
    </source>
</reference>
<proteinExistence type="predicted"/>
<protein>
    <submittedName>
        <fullName evidence="1">Uncharacterized protein</fullName>
    </submittedName>
</protein>
<dbReference type="EMBL" id="JH767422">
    <property type="protein sequence ID" value="EQC24748.1"/>
    <property type="molecule type" value="Genomic_DNA"/>
</dbReference>
<feature type="non-terminal residue" evidence="1">
    <location>
        <position position="1"/>
    </location>
</feature>
<organism evidence="1 2">
    <name type="scientific">Saprolegnia diclina (strain VS20)</name>
    <dbReference type="NCBI Taxonomy" id="1156394"/>
    <lineage>
        <taxon>Eukaryota</taxon>
        <taxon>Sar</taxon>
        <taxon>Stramenopiles</taxon>
        <taxon>Oomycota</taxon>
        <taxon>Saprolegniomycetes</taxon>
        <taxon>Saprolegniales</taxon>
        <taxon>Saprolegniaceae</taxon>
        <taxon>Saprolegnia</taxon>
    </lineage>
</organism>
<keyword evidence="2" id="KW-1185">Reference proteome</keyword>
<evidence type="ECO:0000313" key="1">
    <source>
        <dbReference type="EMBL" id="EQC24748.1"/>
    </source>
</evidence>
<feature type="non-terminal residue" evidence="1">
    <location>
        <position position="101"/>
    </location>
</feature>
<accession>T0QYB1</accession>
<dbReference type="VEuPathDB" id="FungiDB:SDRG_17358"/>
<sequence>QVIIQPTMKKAKTGRGATNRGLACLEIPDVCKAILAYCFLDDAQSLSAIVLSKATTRSVAEYEELWTGLLIAHYGELRSHPAVRPCLSGDIPVAAPRYTPC</sequence>
<name>T0QYB1_SAPDV</name>
<gene>
    <name evidence="1" type="ORF">SDRG_17358</name>
</gene>
<dbReference type="AlphaFoldDB" id="T0QYB1"/>
<evidence type="ECO:0000313" key="2">
    <source>
        <dbReference type="Proteomes" id="UP000030762"/>
    </source>
</evidence>
<dbReference type="GeneID" id="19958085"/>
<dbReference type="RefSeq" id="XP_008621822.1">
    <property type="nucleotide sequence ID" value="XM_008623600.1"/>
</dbReference>